<name>A0A1H7WEX0_STRJI</name>
<evidence type="ECO:0000313" key="4">
    <source>
        <dbReference type="Proteomes" id="UP000183015"/>
    </source>
</evidence>
<protein>
    <submittedName>
        <fullName evidence="3">Short C-terminal domain-containing protein</fullName>
    </submittedName>
</protein>
<dbReference type="Pfam" id="PF09851">
    <property type="entry name" value="SHOCT"/>
    <property type="match status" value="1"/>
</dbReference>
<dbReference type="Proteomes" id="UP000183015">
    <property type="component" value="Unassembled WGS sequence"/>
</dbReference>
<dbReference type="RefSeq" id="WP_075004144.1">
    <property type="nucleotide sequence ID" value="NZ_BBPN01000011.1"/>
</dbReference>
<dbReference type="AlphaFoldDB" id="A0A1H7WEX0"/>
<sequence length="80" mass="8747">MGLIKTGLKAAIAVKTAHMVHERIERRQQASPTAEAAAPAVSSPPSDVIDQLERLGRLRDADVLSQEEFETQKARILDGR</sequence>
<evidence type="ECO:0000259" key="2">
    <source>
        <dbReference type="Pfam" id="PF09851"/>
    </source>
</evidence>
<feature type="domain" description="SHOCT" evidence="2">
    <location>
        <begin position="50"/>
        <end position="77"/>
    </location>
</feature>
<proteinExistence type="predicted"/>
<organism evidence="3 4">
    <name type="scientific">Streptacidiphilus jiangxiensis</name>
    <dbReference type="NCBI Taxonomy" id="235985"/>
    <lineage>
        <taxon>Bacteria</taxon>
        <taxon>Bacillati</taxon>
        <taxon>Actinomycetota</taxon>
        <taxon>Actinomycetes</taxon>
        <taxon>Kitasatosporales</taxon>
        <taxon>Streptomycetaceae</taxon>
        <taxon>Streptacidiphilus</taxon>
    </lineage>
</organism>
<dbReference type="EMBL" id="FOAZ01000020">
    <property type="protein sequence ID" value="SEM20116.1"/>
    <property type="molecule type" value="Genomic_DNA"/>
</dbReference>
<feature type="region of interest" description="Disordered" evidence="1">
    <location>
        <begin position="24"/>
        <end position="47"/>
    </location>
</feature>
<gene>
    <name evidence="3" type="ORF">SAMN05414137_120121</name>
</gene>
<evidence type="ECO:0000256" key="1">
    <source>
        <dbReference type="SAM" id="MobiDB-lite"/>
    </source>
</evidence>
<accession>A0A1H7WEX0</accession>
<reference evidence="4" key="1">
    <citation type="submission" date="2016-10" db="EMBL/GenBank/DDBJ databases">
        <authorList>
            <person name="Varghese N."/>
        </authorList>
    </citation>
    <scope>NUCLEOTIDE SEQUENCE [LARGE SCALE GENOMIC DNA]</scope>
    <source>
        <strain evidence="4">DSM 45096 / BCRC 16803 / CGMCC 4.1857 / CIP 109030 / JCM 12277 / KCTC 19219 / NBRC 100920 / 33214</strain>
    </source>
</reference>
<evidence type="ECO:0000313" key="3">
    <source>
        <dbReference type="EMBL" id="SEM20116.1"/>
    </source>
</evidence>
<keyword evidence="4" id="KW-1185">Reference proteome</keyword>
<dbReference type="InterPro" id="IPR018649">
    <property type="entry name" value="SHOCT"/>
</dbReference>
<feature type="compositionally biased region" description="Low complexity" evidence="1">
    <location>
        <begin position="30"/>
        <end position="46"/>
    </location>
</feature>